<organism evidence="3 4">
    <name type="scientific">Fistulifera solaris</name>
    <name type="common">Oleaginous diatom</name>
    <dbReference type="NCBI Taxonomy" id="1519565"/>
    <lineage>
        <taxon>Eukaryota</taxon>
        <taxon>Sar</taxon>
        <taxon>Stramenopiles</taxon>
        <taxon>Ochrophyta</taxon>
        <taxon>Bacillariophyta</taxon>
        <taxon>Bacillariophyceae</taxon>
        <taxon>Bacillariophycidae</taxon>
        <taxon>Naviculales</taxon>
        <taxon>Naviculaceae</taxon>
        <taxon>Fistulifera</taxon>
    </lineage>
</organism>
<dbReference type="InterPro" id="IPR029063">
    <property type="entry name" value="SAM-dependent_MTases_sf"/>
</dbReference>
<feature type="compositionally biased region" description="Low complexity" evidence="1">
    <location>
        <begin position="129"/>
        <end position="139"/>
    </location>
</feature>
<dbReference type="EMBL" id="BDSP01000202">
    <property type="protein sequence ID" value="GAX23554.1"/>
    <property type="molecule type" value="Genomic_DNA"/>
</dbReference>
<keyword evidence="2" id="KW-1133">Transmembrane helix</keyword>
<keyword evidence="2" id="KW-0472">Membrane</keyword>
<keyword evidence="2" id="KW-0812">Transmembrane</keyword>
<reference evidence="3 4" key="1">
    <citation type="journal article" date="2015" name="Plant Cell">
        <title>Oil accumulation by the oleaginous diatom Fistulifera solaris as revealed by the genome and transcriptome.</title>
        <authorList>
            <person name="Tanaka T."/>
            <person name="Maeda Y."/>
            <person name="Veluchamy A."/>
            <person name="Tanaka M."/>
            <person name="Abida H."/>
            <person name="Marechal E."/>
            <person name="Bowler C."/>
            <person name="Muto M."/>
            <person name="Sunaga Y."/>
            <person name="Tanaka M."/>
            <person name="Yoshino T."/>
            <person name="Taniguchi T."/>
            <person name="Fukuda Y."/>
            <person name="Nemoto M."/>
            <person name="Matsumoto M."/>
            <person name="Wong P.S."/>
            <person name="Aburatani S."/>
            <person name="Fujibuchi W."/>
        </authorList>
    </citation>
    <scope>NUCLEOTIDE SEQUENCE [LARGE SCALE GENOMIC DNA]</scope>
    <source>
        <strain evidence="3 4">JPCC DA0580</strain>
    </source>
</reference>
<keyword evidence="4" id="KW-1185">Reference proteome</keyword>
<dbReference type="Proteomes" id="UP000198406">
    <property type="component" value="Unassembled WGS sequence"/>
</dbReference>
<comment type="caution">
    <text evidence="3">The sequence shown here is derived from an EMBL/GenBank/DDBJ whole genome shotgun (WGS) entry which is preliminary data.</text>
</comment>
<evidence type="ECO:0000313" key="4">
    <source>
        <dbReference type="Proteomes" id="UP000198406"/>
    </source>
</evidence>
<dbReference type="SUPFAM" id="SSF53335">
    <property type="entry name" value="S-adenosyl-L-methionine-dependent methyltransferases"/>
    <property type="match status" value="1"/>
</dbReference>
<evidence type="ECO:0000313" key="3">
    <source>
        <dbReference type="EMBL" id="GAX23554.1"/>
    </source>
</evidence>
<dbReference type="InParanoid" id="A0A1Z5KBA4"/>
<evidence type="ECO:0000256" key="2">
    <source>
        <dbReference type="SAM" id="Phobius"/>
    </source>
</evidence>
<name>A0A1Z5KBA4_FISSO</name>
<evidence type="ECO:0000256" key="1">
    <source>
        <dbReference type="SAM" id="MobiDB-lite"/>
    </source>
</evidence>
<dbReference type="OrthoDB" id="45452at2759"/>
<feature type="region of interest" description="Disordered" evidence="1">
    <location>
        <begin position="89"/>
        <end position="152"/>
    </location>
</feature>
<accession>A0A1Z5KBA4</accession>
<feature type="transmembrane region" description="Helical" evidence="2">
    <location>
        <begin position="64"/>
        <end position="83"/>
    </location>
</feature>
<dbReference type="AlphaFoldDB" id="A0A1Z5KBA4"/>
<gene>
    <name evidence="3" type="ORF">FisN_14Hh269</name>
</gene>
<protein>
    <submittedName>
        <fullName evidence="3">Uncharacterized protein</fullName>
    </submittedName>
</protein>
<feature type="compositionally biased region" description="Basic and acidic residues" evidence="1">
    <location>
        <begin position="116"/>
        <end position="128"/>
    </location>
</feature>
<proteinExistence type="predicted"/>
<feature type="compositionally biased region" description="Acidic residues" evidence="1">
    <location>
        <begin position="100"/>
        <end position="115"/>
    </location>
</feature>
<dbReference type="Gene3D" id="3.40.50.150">
    <property type="entry name" value="Vaccinia Virus protein VP39"/>
    <property type="match status" value="1"/>
</dbReference>
<sequence length="455" mass="51641">MTNKHNNNNSSTNGHVNPFYLEIEEEHDDEELSDYEDGVEQAGLLRPTAPIARSRNNPGPRKQWRRRLCLLLVVILALFAFKWNRKITPGGSEGEKLPANDDDDKNDNDDDDNSDDDKVPVIPDDNKKPVPNNNNQGKKPTNDTPNASIDPNSCFQTGDSPILINTDDDSLKYACPCTFDADQQPPTHSMFPDHSSQIISNLTKFMKTFRHMELDDWGHSYAEVKKGMHDWIAQRYAPYLADNSLIYESALGDGLHLHMVLDIMKEVKQIHNITVYGNDRSSGSVQVATALGKQKYLPTGGKLGTICQADSTQLAFVPSESFDLVFTAYIPPLSDPLEWHPSGDPLNAYLTLCKKAENGDEEAMKQKRDAQHRQDRWFAQWFAEMVRVAKKGAPIIVEHVSYPFCEATFDWGGVSKDFWTQAARNKGYNLDAKSLIFEDDKLFRKRYHMFVRKNR</sequence>
<feature type="compositionally biased region" description="Polar residues" evidence="1">
    <location>
        <begin position="142"/>
        <end position="152"/>
    </location>
</feature>